<evidence type="ECO:0000313" key="5">
    <source>
        <dbReference type="EMBL" id="OGG08186.1"/>
    </source>
</evidence>
<dbReference type="InterPro" id="IPR052346">
    <property type="entry name" value="O-mannosyl-transferase_TMTC"/>
</dbReference>
<proteinExistence type="predicted"/>
<dbReference type="InterPro" id="IPR019734">
    <property type="entry name" value="TPR_rpt"/>
</dbReference>
<feature type="transmembrane region" description="Helical" evidence="4">
    <location>
        <begin position="233"/>
        <end position="249"/>
    </location>
</feature>
<gene>
    <name evidence="5" type="ORF">A2777_02255</name>
</gene>
<dbReference type="Proteomes" id="UP000177354">
    <property type="component" value="Unassembled WGS sequence"/>
</dbReference>
<feature type="transmembrane region" description="Helical" evidence="4">
    <location>
        <begin position="369"/>
        <end position="388"/>
    </location>
</feature>
<feature type="transmembrane region" description="Helical" evidence="4">
    <location>
        <begin position="128"/>
        <end position="145"/>
    </location>
</feature>
<evidence type="ECO:0000256" key="1">
    <source>
        <dbReference type="ARBA" id="ARBA00022737"/>
    </source>
</evidence>
<dbReference type="SUPFAM" id="SSF48452">
    <property type="entry name" value="TPR-like"/>
    <property type="match status" value="1"/>
</dbReference>
<feature type="repeat" description="TPR" evidence="3">
    <location>
        <begin position="475"/>
        <end position="508"/>
    </location>
</feature>
<organism evidence="5 6">
    <name type="scientific">Candidatus Gottesmanbacteria bacterium RIFCSPHIGHO2_01_FULL_40_15</name>
    <dbReference type="NCBI Taxonomy" id="1798376"/>
    <lineage>
        <taxon>Bacteria</taxon>
        <taxon>Candidatus Gottesmaniibacteriota</taxon>
    </lineage>
</organism>
<dbReference type="SMART" id="SM00028">
    <property type="entry name" value="TPR"/>
    <property type="match status" value="5"/>
</dbReference>
<reference evidence="5 6" key="1">
    <citation type="journal article" date="2016" name="Nat. Commun.">
        <title>Thousands of microbial genomes shed light on interconnected biogeochemical processes in an aquifer system.</title>
        <authorList>
            <person name="Anantharaman K."/>
            <person name="Brown C.T."/>
            <person name="Hug L.A."/>
            <person name="Sharon I."/>
            <person name="Castelle C.J."/>
            <person name="Probst A.J."/>
            <person name="Thomas B.C."/>
            <person name="Singh A."/>
            <person name="Wilkins M.J."/>
            <person name="Karaoz U."/>
            <person name="Brodie E.L."/>
            <person name="Williams K.H."/>
            <person name="Hubbard S.S."/>
            <person name="Banfield J.F."/>
        </authorList>
    </citation>
    <scope>NUCLEOTIDE SEQUENCE [LARGE SCALE GENOMIC DNA]</scope>
</reference>
<keyword evidence="2 3" id="KW-0802">TPR repeat</keyword>
<feature type="transmembrane region" description="Helical" evidence="4">
    <location>
        <begin position="20"/>
        <end position="38"/>
    </location>
</feature>
<comment type="caution">
    <text evidence="5">The sequence shown here is derived from an EMBL/GenBank/DDBJ whole genome shotgun (WGS) entry which is preliminary data.</text>
</comment>
<evidence type="ECO:0000256" key="2">
    <source>
        <dbReference type="ARBA" id="ARBA00022803"/>
    </source>
</evidence>
<name>A0A1F5Z6W9_9BACT</name>
<evidence type="ECO:0000313" key="6">
    <source>
        <dbReference type="Proteomes" id="UP000177354"/>
    </source>
</evidence>
<dbReference type="AlphaFoldDB" id="A0A1F5Z6W9"/>
<feature type="transmembrane region" description="Helical" evidence="4">
    <location>
        <begin position="314"/>
        <end position="333"/>
    </location>
</feature>
<dbReference type="PANTHER" id="PTHR44227">
    <property type="match status" value="1"/>
</dbReference>
<accession>A0A1F5Z6W9</accession>
<dbReference type="EMBL" id="MFJF01000005">
    <property type="protein sequence ID" value="OGG08186.1"/>
    <property type="molecule type" value="Genomic_DNA"/>
</dbReference>
<evidence type="ECO:0000256" key="3">
    <source>
        <dbReference type="PROSITE-ProRule" id="PRU00339"/>
    </source>
</evidence>
<dbReference type="InterPro" id="IPR011990">
    <property type="entry name" value="TPR-like_helical_dom_sf"/>
</dbReference>
<feature type="transmembrane region" description="Helical" evidence="4">
    <location>
        <begin position="340"/>
        <end position="357"/>
    </location>
</feature>
<feature type="repeat" description="TPR" evidence="3">
    <location>
        <begin position="509"/>
        <end position="542"/>
    </location>
</feature>
<keyword evidence="4" id="KW-1133">Transmembrane helix</keyword>
<dbReference type="PROSITE" id="PS50005">
    <property type="entry name" value="TPR"/>
    <property type="match status" value="4"/>
</dbReference>
<feature type="transmembrane region" description="Helical" evidence="4">
    <location>
        <begin position="400"/>
        <end position="417"/>
    </location>
</feature>
<dbReference type="PANTHER" id="PTHR44227:SF3">
    <property type="entry name" value="PROTEIN O-MANNOSYL-TRANSFERASE TMTC4"/>
    <property type="match status" value="1"/>
</dbReference>
<feature type="transmembrane region" description="Helical" evidence="4">
    <location>
        <begin position="157"/>
        <end position="175"/>
    </location>
</feature>
<evidence type="ECO:0000256" key="4">
    <source>
        <dbReference type="SAM" id="Phobius"/>
    </source>
</evidence>
<dbReference type="Pfam" id="PF13431">
    <property type="entry name" value="TPR_17"/>
    <property type="match status" value="1"/>
</dbReference>
<sequence length="620" mass="71915">MIAYLKNKFQMDIWRRNKTFFLLILIYFAGLIAYFNSFSGEFVFDDINTIVNSRAVKSNLSLSSLWEINHSRFIPLLTFVFNYRLNQLNPENYHFINFLIHIVNSFLVFFLFNTILKISPPGPDTSKKSSLLPFITAVIFTVHPLQTSAVSYISQRATLIVSFFYLMTLLFYLLSKSGKLKISIIFYFLSLAITIPALISKENGYSLPLIILVTDYFFFFRQNLKNKIRFLKPLPFFILAGTVFYFIYLQRAGAPFEVTTGLSMTGGDRIITRQEYLFTQIKVIPFYIYLLLLPLNLNVDYDFPISKTFFSPDVIIPFIFSLAIFVISAPILYKKRRPAIWGLIFFFITLSVESSIIPIKDVIFEHRLYLPSAGFISAVVFIASAVVIQMIKKNKKTGNLINLTVISIITLYIVLTVNRNKVWQSEYSLWSDTVKKSPKKARVRYNLGVASYAIGKTEEAKAEFGQAINLDPHYSDAYRNLGFIFERENNFNKAYSLYNDALSINFYNTKSRAQLAAFYINQKKYNEGILQYLKILEYDPKNAAVYNDLGIIYLIQNRQEETINSFKKAIKLDPKNEIALKNLVNSLWHFGFDDEARKYYLKLIKLNPENSQAYQFMFNP</sequence>
<dbReference type="Gene3D" id="1.25.40.10">
    <property type="entry name" value="Tetratricopeptide repeat domain"/>
    <property type="match status" value="2"/>
</dbReference>
<keyword evidence="4" id="KW-0472">Membrane</keyword>
<dbReference type="Pfam" id="PF13414">
    <property type="entry name" value="TPR_11"/>
    <property type="match status" value="1"/>
</dbReference>
<keyword evidence="4" id="KW-0812">Transmembrane</keyword>
<feature type="transmembrane region" description="Helical" evidence="4">
    <location>
        <begin position="182"/>
        <end position="199"/>
    </location>
</feature>
<dbReference type="PROSITE" id="PS50293">
    <property type="entry name" value="TPR_REGION"/>
    <property type="match status" value="1"/>
</dbReference>
<protein>
    <submittedName>
        <fullName evidence="5">Uncharacterized protein</fullName>
    </submittedName>
</protein>
<feature type="repeat" description="TPR" evidence="3">
    <location>
        <begin position="441"/>
        <end position="474"/>
    </location>
</feature>
<feature type="transmembrane region" description="Helical" evidence="4">
    <location>
        <begin position="95"/>
        <end position="116"/>
    </location>
</feature>
<feature type="repeat" description="TPR" evidence="3">
    <location>
        <begin position="543"/>
        <end position="576"/>
    </location>
</feature>
<keyword evidence="1" id="KW-0677">Repeat</keyword>